<dbReference type="PANTHER" id="PTHR13617">
    <property type="entry name" value="PROTEIN ABHD18"/>
    <property type="match status" value="1"/>
</dbReference>
<dbReference type="Gene3D" id="3.40.50.1820">
    <property type="entry name" value="alpha/beta hydrolase"/>
    <property type="match status" value="1"/>
</dbReference>
<name>A0AA91DS87_VARPD</name>
<dbReference type="PANTHER" id="PTHR13617:SF14">
    <property type="entry name" value="PROTEIN ABHD18"/>
    <property type="match status" value="1"/>
</dbReference>
<reference evidence="1 2" key="1">
    <citation type="submission" date="2016-03" db="EMBL/GenBank/DDBJ databases">
        <title>Genome sequence of Variovorax paradoxus KB5.</title>
        <authorList>
            <person name="Jeong H."/>
            <person name="Hong C.E."/>
            <person name="Jo S.H."/>
            <person name="Park J.M."/>
        </authorList>
    </citation>
    <scope>NUCLEOTIDE SEQUENCE [LARGE SCALE GENOMIC DNA]</scope>
    <source>
        <strain evidence="1 2">KB5</strain>
    </source>
</reference>
<dbReference type="Pfam" id="PF09752">
    <property type="entry name" value="ABHD18"/>
    <property type="match status" value="2"/>
</dbReference>
<evidence type="ECO:0000313" key="2">
    <source>
        <dbReference type="Proteomes" id="UP000077852"/>
    </source>
</evidence>
<sequence>MSLLSIFDGVVGRLDELYFRYHCHVNRGDPAMFHRGWGSHEAIAEVNRHWMDEVASAPLVPGWESEWRSDEPGLWVRSGTFPTPCYREHLPRESQLARFHLVRPSPVLVGPTVVLMPTSREAGVAGRMPLARCLAGQGIASVLLESPFMGRRKPAAQQGRTLSSFSDFLVLSAVSIEEARSVLDWLAALGVMQLGVAGISKGGYLAAVAGLRSRQRPHVVAFLPPHSGVAVLLDGLLGRLCDWETLQRTSGSATPVRVQIAEVFEHTSLQRLPRPGASQRLTLVGARKDRYVPRYSYETMQQHWHDCAEMRWLAGGHVSSIADRRPFCEAVSALFTPA</sequence>
<evidence type="ECO:0008006" key="3">
    <source>
        <dbReference type="Google" id="ProtNLM"/>
    </source>
</evidence>
<accession>A0AA91DS87</accession>
<protein>
    <recommendedName>
        <fullName evidence="3">Abhydrolase domain-containing 18</fullName>
    </recommendedName>
</protein>
<dbReference type="SUPFAM" id="SSF53474">
    <property type="entry name" value="alpha/beta-Hydrolases"/>
    <property type="match status" value="1"/>
</dbReference>
<proteinExistence type="predicted"/>
<dbReference type="InterPro" id="IPR029058">
    <property type="entry name" value="AB_hydrolase_fold"/>
</dbReference>
<dbReference type="AlphaFoldDB" id="A0AA91DS87"/>
<dbReference type="EMBL" id="LVHG01000024">
    <property type="protein sequence ID" value="OAK66483.1"/>
    <property type="molecule type" value="Genomic_DNA"/>
</dbReference>
<evidence type="ECO:0000313" key="1">
    <source>
        <dbReference type="EMBL" id="OAK66483.1"/>
    </source>
</evidence>
<dbReference type="InterPro" id="IPR019149">
    <property type="entry name" value="ABHD18"/>
</dbReference>
<comment type="caution">
    <text evidence="1">The sequence shown here is derived from an EMBL/GenBank/DDBJ whole genome shotgun (WGS) entry which is preliminary data.</text>
</comment>
<dbReference type="Proteomes" id="UP000077852">
    <property type="component" value="Unassembled WGS sequence"/>
</dbReference>
<gene>
    <name evidence="1" type="ORF">A3K87_07375</name>
</gene>
<dbReference type="RefSeq" id="WP_081266222.1">
    <property type="nucleotide sequence ID" value="NZ_LVHG01000024.1"/>
</dbReference>
<organism evidence="1 2">
    <name type="scientific">Variovorax paradoxus</name>
    <dbReference type="NCBI Taxonomy" id="34073"/>
    <lineage>
        <taxon>Bacteria</taxon>
        <taxon>Pseudomonadati</taxon>
        <taxon>Pseudomonadota</taxon>
        <taxon>Betaproteobacteria</taxon>
        <taxon>Burkholderiales</taxon>
        <taxon>Comamonadaceae</taxon>
        <taxon>Variovorax</taxon>
    </lineage>
</organism>